<keyword evidence="10 13" id="KW-0408">Iron</keyword>
<evidence type="ECO:0000256" key="4">
    <source>
        <dbReference type="ARBA" id="ARBA00010617"/>
    </source>
</evidence>
<dbReference type="InterPro" id="IPR001128">
    <property type="entry name" value="Cyt_P450"/>
</dbReference>
<evidence type="ECO:0000256" key="3">
    <source>
        <dbReference type="ARBA" id="ARBA00005179"/>
    </source>
</evidence>
<dbReference type="GO" id="GO:0016705">
    <property type="term" value="F:oxidoreductase activity, acting on paired donors, with incorporation or reduction of molecular oxygen"/>
    <property type="evidence" value="ECO:0007669"/>
    <property type="project" value="InterPro"/>
</dbReference>
<feature type="binding site" description="axial binding residue" evidence="13">
    <location>
        <position position="387"/>
    </location>
    <ligand>
        <name>heme</name>
        <dbReference type="ChEBI" id="CHEBI:30413"/>
    </ligand>
    <ligandPart>
        <name>Fe</name>
        <dbReference type="ChEBI" id="CHEBI:18248"/>
    </ligandPart>
</feature>
<dbReference type="InterPro" id="IPR050364">
    <property type="entry name" value="Cytochrome_P450_fung"/>
</dbReference>
<comment type="cofactor">
    <cofactor evidence="1 13">
        <name>heme</name>
        <dbReference type="ChEBI" id="CHEBI:30413"/>
    </cofactor>
</comment>
<accession>A0AAD5UZT1</accession>
<dbReference type="CDD" id="cd11065">
    <property type="entry name" value="CYP64-like"/>
    <property type="match status" value="1"/>
</dbReference>
<keyword evidence="8" id="KW-1133">Transmembrane helix</keyword>
<dbReference type="PROSITE" id="PS00086">
    <property type="entry name" value="CYTOCHROME_P450"/>
    <property type="match status" value="1"/>
</dbReference>
<keyword evidence="11 14" id="KW-0503">Monooxygenase</keyword>
<dbReference type="GO" id="GO:0005506">
    <property type="term" value="F:iron ion binding"/>
    <property type="evidence" value="ECO:0007669"/>
    <property type="project" value="InterPro"/>
</dbReference>
<evidence type="ECO:0000313" key="15">
    <source>
        <dbReference type="EMBL" id="KAJ3482086.1"/>
    </source>
</evidence>
<evidence type="ECO:0000256" key="13">
    <source>
        <dbReference type="PIRSR" id="PIRSR602401-1"/>
    </source>
</evidence>
<dbReference type="GO" id="GO:0004497">
    <property type="term" value="F:monooxygenase activity"/>
    <property type="evidence" value="ECO:0007669"/>
    <property type="project" value="UniProtKB-KW"/>
</dbReference>
<evidence type="ECO:0000256" key="7">
    <source>
        <dbReference type="ARBA" id="ARBA00022723"/>
    </source>
</evidence>
<dbReference type="PANTHER" id="PTHR46300">
    <property type="entry name" value="P450, PUTATIVE (EUROFUNG)-RELATED-RELATED"/>
    <property type="match status" value="1"/>
</dbReference>
<dbReference type="Pfam" id="PF00067">
    <property type="entry name" value="p450"/>
    <property type="match status" value="1"/>
</dbReference>
<evidence type="ECO:0000256" key="10">
    <source>
        <dbReference type="ARBA" id="ARBA00023004"/>
    </source>
</evidence>
<keyword evidence="16" id="KW-1185">Reference proteome</keyword>
<evidence type="ECO:0000256" key="9">
    <source>
        <dbReference type="ARBA" id="ARBA00023002"/>
    </source>
</evidence>
<dbReference type="PRINTS" id="PR00385">
    <property type="entry name" value="P450"/>
</dbReference>
<evidence type="ECO:0000256" key="2">
    <source>
        <dbReference type="ARBA" id="ARBA00004370"/>
    </source>
</evidence>
<comment type="caution">
    <text evidence="15">The sequence shown here is derived from an EMBL/GenBank/DDBJ whole genome shotgun (WGS) entry which is preliminary data.</text>
</comment>
<comment type="similarity">
    <text evidence="4 14">Belongs to the cytochrome P450 family.</text>
</comment>
<evidence type="ECO:0000256" key="11">
    <source>
        <dbReference type="ARBA" id="ARBA00023033"/>
    </source>
</evidence>
<organism evidence="15 16">
    <name type="scientific">Meripilus lineatus</name>
    <dbReference type="NCBI Taxonomy" id="2056292"/>
    <lineage>
        <taxon>Eukaryota</taxon>
        <taxon>Fungi</taxon>
        <taxon>Dikarya</taxon>
        <taxon>Basidiomycota</taxon>
        <taxon>Agaricomycotina</taxon>
        <taxon>Agaricomycetes</taxon>
        <taxon>Polyporales</taxon>
        <taxon>Meripilaceae</taxon>
        <taxon>Meripilus</taxon>
    </lineage>
</organism>
<dbReference type="GO" id="GO:0016020">
    <property type="term" value="C:membrane"/>
    <property type="evidence" value="ECO:0007669"/>
    <property type="project" value="UniProtKB-SubCell"/>
</dbReference>
<dbReference type="InterPro" id="IPR017972">
    <property type="entry name" value="Cyt_P450_CS"/>
</dbReference>
<evidence type="ECO:0000256" key="8">
    <source>
        <dbReference type="ARBA" id="ARBA00022989"/>
    </source>
</evidence>
<sequence length="484" mass="54972">MISRFTEWAKAYGDIYTIKIASSTAVVITSPRLVKEYLEKRSSSTSDRPASLIAHTVTGGHNIALARYGPVWKSLRRTMQMFLTKEACNRHAPIMRAEATQLMYDCLKQPERFLTHVERTTASVILSTTFGFRCPRYESSLISEFFESQRRWEAVLEPGAHPPVDLIPVLKYVPERWASWKTQCKDIRRRQQKLYLGLRDRCEERIKDKCRNGCFLEDVLDKQEKLGLTREMVGYIGGACMEGGSDNSSIYLHAFLCCIIAYPEVQAKAQKEIDEVIGSHRTPTMEDIDNLPYVQAIMKELHRFRPVVPLSLPHASTADEMIDGYLVPEGSMIFMNVYGISHDEEAFDKPEVFMPERFLQSEFGTKPGADNTARRNDFAFGAGRRVCPGIQLGTNTVTLNIMNLLWAFNWKPAKDPVTGKEIPVSADNFTHGLVTGPLPFKCEITPRSQAHIDLIRSEYVAARSVFHPFEQELSPEDEAFVATW</sequence>
<evidence type="ECO:0000256" key="12">
    <source>
        <dbReference type="ARBA" id="ARBA00023136"/>
    </source>
</evidence>
<reference evidence="15" key="1">
    <citation type="submission" date="2022-07" db="EMBL/GenBank/DDBJ databases">
        <title>Genome Sequence of Physisporinus lineatus.</title>
        <authorList>
            <person name="Buettner E."/>
        </authorList>
    </citation>
    <scope>NUCLEOTIDE SEQUENCE</scope>
    <source>
        <strain evidence="15">VT162</strain>
    </source>
</reference>
<dbReference type="PRINTS" id="PR00463">
    <property type="entry name" value="EP450I"/>
</dbReference>
<dbReference type="InterPro" id="IPR036396">
    <property type="entry name" value="Cyt_P450_sf"/>
</dbReference>
<dbReference type="SUPFAM" id="SSF48264">
    <property type="entry name" value="Cytochrome P450"/>
    <property type="match status" value="1"/>
</dbReference>
<dbReference type="GO" id="GO:0020037">
    <property type="term" value="F:heme binding"/>
    <property type="evidence" value="ECO:0007669"/>
    <property type="project" value="InterPro"/>
</dbReference>
<keyword evidence="5 13" id="KW-0349">Heme</keyword>
<dbReference type="PANTHER" id="PTHR46300:SF2">
    <property type="entry name" value="CYTOCHROME P450 MONOOXYGENASE ALNH-RELATED"/>
    <property type="match status" value="1"/>
</dbReference>
<evidence type="ECO:0000256" key="6">
    <source>
        <dbReference type="ARBA" id="ARBA00022692"/>
    </source>
</evidence>
<name>A0AAD5UZT1_9APHY</name>
<dbReference type="Gene3D" id="1.10.630.10">
    <property type="entry name" value="Cytochrome P450"/>
    <property type="match status" value="1"/>
</dbReference>
<keyword evidence="12" id="KW-0472">Membrane</keyword>
<comment type="pathway">
    <text evidence="3">Secondary metabolite biosynthesis.</text>
</comment>
<keyword evidence="6" id="KW-0812">Transmembrane</keyword>
<evidence type="ECO:0000256" key="5">
    <source>
        <dbReference type="ARBA" id="ARBA00022617"/>
    </source>
</evidence>
<keyword evidence="7 13" id="KW-0479">Metal-binding</keyword>
<gene>
    <name evidence="15" type="ORF">NLI96_g7221</name>
</gene>
<keyword evidence="9 14" id="KW-0560">Oxidoreductase</keyword>
<proteinExistence type="inferred from homology"/>
<dbReference type="InterPro" id="IPR002401">
    <property type="entry name" value="Cyt_P450_E_grp-I"/>
</dbReference>
<evidence type="ECO:0008006" key="17">
    <source>
        <dbReference type="Google" id="ProtNLM"/>
    </source>
</evidence>
<evidence type="ECO:0000256" key="14">
    <source>
        <dbReference type="RuleBase" id="RU000461"/>
    </source>
</evidence>
<dbReference type="Proteomes" id="UP001212997">
    <property type="component" value="Unassembled WGS sequence"/>
</dbReference>
<protein>
    <recommendedName>
        <fullName evidence="17">Cytochrome P450</fullName>
    </recommendedName>
</protein>
<dbReference type="AlphaFoldDB" id="A0AAD5UZT1"/>
<evidence type="ECO:0000313" key="16">
    <source>
        <dbReference type="Proteomes" id="UP001212997"/>
    </source>
</evidence>
<evidence type="ECO:0000256" key="1">
    <source>
        <dbReference type="ARBA" id="ARBA00001971"/>
    </source>
</evidence>
<comment type="subcellular location">
    <subcellularLocation>
        <location evidence="2">Membrane</location>
    </subcellularLocation>
</comment>
<dbReference type="EMBL" id="JANAWD010000289">
    <property type="protein sequence ID" value="KAJ3482086.1"/>
    <property type="molecule type" value="Genomic_DNA"/>
</dbReference>